<organism evidence="4 5">
    <name type="scientific">Amphibalanus amphitrite</name>
    <name type="common">Striped barnacle</name>
    <name type="synonym">Balanus amphitrite</name>
    <dbReference type="NCBI Taxonomy" id="1232801"/>
    <lineage>
        <taxon>Eukaryota</taxon>
        <taxon>Metazoa</taxon>
        <taxon>Ecdysozoa</taxon>
        <taxon>Arthropoda</taxon>
        <taxon>Crustacea</taxon>
        <taxon>Multicrustacea</taxon>
        <taxon>Cirripedia</taxon>
        <taxon>Thoracica</taxon>
        <taxon>Thoracicalcarea</taxon>
        <taxon>Balanomorpha</taxon>
        <taxon>Balanoidea</taxon>
        <taxon>Balanidae</taxon>
        <taxon>Amphibalaninae</taxon>
        <taxon>Amphibalanus</taxon>
    </lineage>
</organism>
<dbReference type="GO" id="GO:0007200">
    <property type="term" value="P:phospholipase C-activating G protein-coupled receptor signaling pathway"/>
    <property type="evidence" value="ECO:0007669"/>
    <property type="project" value="TreeGrafter"/>
</dbReference>
<dbReference type="GO" id="GO:0005829">
    <property type="term" value="C:cytosol"/>
    <property type="evidence" value="ECO:0007669"/>
    <property type="project" value="TreeGrafter"/>
</dbReference>
<dbReference type="Gene3D" id="3.30.60.20">
    <property type="match status" value="2"/>
</dbReference>
<proteinExistence type="predicted"/>
<evidence type="ECO:0000313" key="4">
    <source>
        <dbReference type="EMBL" id="KAF0303046.1"/>
    </source>
</evidence>
<keyword evidence="5" id="KW-1185">Reference proteome</keyword>
<reference evidence="4 5" key="1">
    <citation type="submission" date="2019-07" db="EMBL/GenBank/DDBJ databases">
        <title>Draft genome assembly of a fouling barnacle, Amphibalanus amphitrite (Darwin, 1854): The first reference genome for Thecostraca.</title>
        <authorList>
            <person name="Kim W."/>
        </authorList>
    </citation>
    <scope>NUCLEOTIDE SEQUENCE [LARGE SCALE GENOMIC DNA]</scope>
    <source>
        <strain evidence="4">SNU_AA5</strain>
        <tissue evidence="4">Soma without cirri and trophi</tissue>
    </source>
</reference>
<evidence type="ECO:0000259" key="3">
    <source>
        <dbReference type="PROSITE" id="PS50081"/>
    </source>
</evidence>
<comment type="caution">
    <text evidence="4">The sequence shown here is derived from an EMBL/GenBank/DDBJ whole genome shotgun (WGS) entry which is preliminary data.</text>
</comment>
<dbReference type="EMBL" id="VIIS01000981">
    <property type="protein sequence ID" value="KAF0303046.1"/>
    <property type="molecule type" value="Genomic_DNA"/>
</dbReference>
<gene>
    <name evidence="4" type="primary">PRKCA</name>
    <name evidence="4" type="ORF">FJT64_024946</name>
</gene>
<feature type="domain" description="Phorbol-ester/DAG-type" evidence="3">
    <location>
        <begin position="36"/>
        <end position="74"/>
    </location>
</feature>
<dbReference type="GO" id="GO:0008270">
    <property type="term" value="F:zinc ion binding"/>
    <property type="evidence" value="ECO:0007669"/>
    <property type="project" value="UniProtKB-KW"/>
</dbReference>
<dbReference type="GO" id="GO:0004674">
    <property type="term" value="F:protein serine/threonine kinase activity"/>
    <property type="evidence" value="ECO:0007669"/>
    <property type="project" value="UniProtKB-KW"/>
</dbReference>
<protein>
    <submittedName>
        <fullName evidence="4">Protein kinase C alpha type</fullName>
    </submittedName>
</protein>
<keyword evidence="4" id="KW-0418">Kinase</keyword>
<evidence type="ECO:0000313" key="5">
    <source>
        <dbReference type="Proteomes" id="UP000440578"/>
    </source>
</evidence>
<dbReference type="OrthoDB" id="63267at2759"/>
<accession>A0A6A4W6R5</accession>
<dbReference type="Pfam" id="PF00130">
    <property type="entry name" value="C1_1"/>
    <property type="match status" value="1"/>
</dbReference>
<dbReference type="PROSITE" id="PS50081">
    <property type="entry name" value="ZF_DAG_PE_2"/>
    <property type="match status" value="1"/>
</dbReference>
<dbReference type="SUPFAM" id="SSF57889">
    <property type="entry name" value="Cysteine-rich domain"/>
    <property type="match status" value="1"/>
</dbReference>
<dbReference type="PANTHER" id="PTHR22968:SF24">
    <property type="entry name" value="SERINE_THREONINE-PROTEIN KINASE"/>
    <property type="match status" value="1"/>
</dbReference>
<dbReference type="Proteomes" id="UP000440578">
    <property type="component" value="Unassembled WGS sequence"/>
</dbReference>
<keyword evidence="1" id="KW-0479">Metal-binding</keyword>
<evidence type="ECO:0000256" key="1">
    <source>
        <dbReference type="ARBA" id="ARBA00022723"/>
    </source>
</evidence>
<dbReference type="InterPro" id="IPR046349">
    <property type="entry name" value="C1-like_sf"/>
</dbReference>
<dbReference type="PANTHER" id="PTHR22968">
    <property type="entry name" value="PROTEIN KINASE C, MU"/>
    <property type="match status" value="1"/>
</dbReference>
<dbReference type="AlphaFoldDB" id="A0A6A4W6R5"/>
<dbReference type="InterPro" id="IPR002219">
    <property type="entry name" value="PKC_DAG/PE"/>
</dbReference>
<sequence>MTQFCSYVVHKRCHEFVTFKCPGADKGADSDVESAIHKWVEHTFSAPTFCDHCGSMLHGLSKQGLKCDCKRLTE</sequence>
<keyword evidence="4" id="KW-0808">Transferase</keyword>
<evidence type="ECO:0000256" key="2">
    <source>
        <dbReference type="ARBA" id="ARBA00022833"/>
    </source>
</evidence>
<name>A0A6A4W6R5_AMPAM</name>
<keyword evidence="2" id="KW-0862">Zinc</keyword>
<dbReference type="GO" id="GO:0035556">
    <property type="term" value="P:intracellular signal transduction"/>
    <property type="evidence" value="ECO:0007669"/>
    <property type="project" value="TreeGrafter"/>
</dbReference>
<dbReference type="GO" id="GO:0016020">
    <property type="term" value="C:membrane"/>
    <property type="evidence" value="ECO:0007669"/>
    <property type="project" value="UniProtKB-SubCell"/>
</dbReference>